<reference evidence="3 4" key="1">
    <citation type="submission" date="2020-05" db="EMBL/GenBank/DDBJ databases">
        <title>Identification and distribution of gene clusters putatively required for synthesis of sphingolipid metabolism inhibitors in phylogenetically diverse species of the filamentous fungus Fusarium.</title>
        <authorList>
            <person name="Kim H.-S."/>
            <person name="Busman M."/>
            <person name="Brown D.W."/>
            <person name="Divon H."/>
            <person name="Uhlig S."/>
            <person name="Proctor R.H."/>
        </authorList>
    </citation>
    <scope>NUCLEOTIDE SEQUENCE [LARGE SCALE GENOMIC DNA]</scope>
    <source>
        <strain evidence="3 4">NRRL 25311</strain>
    </source>
</reference>
<keyword evidence="4" id="KW-1185">Reference proteome</keyword>
<organism evidence="3 4">
    <name type="scientific">Fusarium denticulatum</name>
    <dbReference type="NCBI Taxonomy" id="48507"/>
    <lineage>
        <taxon>Eukaryota</taxon>
        <taxon>Fungi</taxon>
        <taxon>Dikarya</taxon>
        <taxon>Ascomycota</taxon>
        <taxon>Pezizomycotina</taxon>
        <taxon>Sordariomycetes</taxon>
        <taxon>Hypocreomycetidae</taxon>
        <taxon>Hypocreales</taxon>
        <taxon>Nectriaceae</taxon>
        <taxon>Fusarium</taxon>
        <taxon>Fusarium fujikuroi species complex</taxon>
    </lineage>
</organism>
<dbReference type="GO" id="GO:0008270">
    <property type="term" value="F:zinc ion binding"/>
    <property type="evidence" value="ECO:0007669"/>
    <property type="project" value="InterPro"/>
</dbReference>
<accession>A0A8H5XAC9</accession>
<sequence>MTSPPSRSWWSSSVESTLTWPSLRPYHLLETPLTSAIDSDDDLESVRLNAATQYASVRLPAHLPPPRGAIDDRAEMTQLLQRFTKYIHAKQPLVDLGLLYNQISVVEEEGLGWDAPTCLLLMACALGSICTPYYYSELEEYSKPSIDTEQYLRSREYFDAGLKRLGFIMGRASIVGAQCFFLAAGYYVTTFNPLASWRCLNNASIMCKDVLTKSLGGSAVIQATLGSTKKKPDNAHRKLFWSCLKTEREVASELGLEIANAQLIQYENMSSLLPDLEPSWSSPSAMGASSDTSAAQHEQSWMYYLTDISLRKLEIRIESFFATQQTEQHQPVNVDRESFYRDTLNTLADLDNQIMLHFVNLPDPITIETDESGHSPDDLREYLRLRLIIIRHTLSRPALHFVLHRDLDGLSISLRAQANELANRALRIDRYLVTHGLTTHRHPGTWLGIRYCTCAALEIIAAAKSGIPGLDCHTAWEPGMQKFKIALAYWGAESADARMYLDWIVRLESPPLETGISAMSDG</sequence>
<dbReference type="AlphaFoldDB" id="A0A8H5XAC9"/>
<name>A0A8H5XAC9_9HYPO</name>
<dbReference type="Proteomes" id="UP000562682">
    <property type="component" value="Unassembled WGS sequence"/>
</dbReference>
<dbReference type="EMBL" id="JAAOAK010000133">
    <property type="protein sequence ID" value="KAF5687154.1"/>
    <property type="molecule type" value="Genomic_DNA"/>
</dbReference>
<evidence type="ECO:0000259" key="2">
    <source>
        <dbReference type="Pfam" id="PF04082"/>
    </source>
</evidence>
<protein>
    <recommendedName>
        <fullName evidence="2">Xylanolytic transcriptional activator regulatory domain-containing protein</fullName>
    </recommendedName>
</protein>
<dbReference type="PANTHER" id="PTHR47785">
    <property type="entry name" value="ZN(II)2CYS6 TRANSCRIPTION FACTOR (EUROFUNG)-RELATED-RELATED"/>
    <property type="match status" value="1"/>
</dbReference>
<dbReference type="PANTHER" id="PTHR47785:SF5">
    <property type="entry name" value="ZN(II)2CYS6 TRANSCRIPTION FACTOR (EUROFUNG)"/>
    <property type="match status" value="1"/>
</dbReference>
<evidence type="ECO:0000313" key="3">
    <source>
        <dbReference type="EMBL" id="KAF5687154.1"/>
    </source>
</evidence>
<evidence type="ECO:0000313" key="4">
    <source>
        <dbReference type="Proteomes" id="UP000562682"/>
    </source>
</evidence>
<dbReference type="InterPro" id="IPR053181">
    <property type="entry name" value="EcdB-like_regulator"/>
</dbReference>
<evidence type="ECO:0000256" key="1">
    <source>
        <dbReference type="ARBA" id="ARBA00023242"/>
    </source>
</evidence>
<keyword evidence="1" id="KW-0539">Nucleus</keyword>
<dbReference type="Pfam" id="PF04082">
    <property type="entry name" value="Fungal_trans"/>
    <property type="match status" value="1"/>
</dbReference>
<dbReference type="InterPro" id="IPR007219">
    <property type="entry name" value="XnlR_reg_dom"/>
</dbReference>
<comment type="caution">
    <text evidence="3">The sequence shown here is derived from an EMBL/GenBank/DDBJ whole genome shotgun (WGS) entry which is preliminary data.</text>
</comment>
<dbReference type="GO" id="GO:0006351">
    <property type="term" value="P:DNA-templated transcription"/>
    <property type="evidence" value="ECO:0007669"/>
    <property type="project" value="InterPro"/>
</dbReference>
<proteinExistence type="predicted"/>
<dbReference type="CDD" id="cd12148">
    <property type="entry name" value="fungal_TF_MHR"/>
    <property type="match status" value="1"/>
</dbReference>
<gene>
    <name evidence="3" type="ORF">FDENT_5478</name>
</gene>
<feature type="domain" description="Xylanolytic transcriptional activator regulatory" evidence="2">
    <location>
        <begin position="80"/>
        <end position="305"/>
    </location>
</feature>
<dbReference type="GO" id="GO:0003677">
    <property type="term" value="F:DNA binding"/>
    <property type="evidence" value="ECO:0007669"/>
    <property type="project" value="InterPro"/>
</dbReference>